<dbReference type="EMBL" id="JAWDGP010001574">
    <property type="protein sequence ID" value="KAK3790110.1"/>
    <property type="molecule type" value="Genomic_DNA"/>
</dbReference>
<organism evidence="1 2">
    <name type="scientific">Elysia crispata</name>
    <name type="common">lettuce slug</name>
    <dbReference type="NCBI Taxonomy" id="231223"/>
    <lineage>
        <taxon>Eukaryota</taxon>
        <taxon>Metazoa</taxon>
        <taxon>Spiralia</taxon>
        <taxon>Lophotrochozoa</taxon>
        <taxon>Mollusca</taxon>
        <taxon>Gastropoda</taxon>
        <taxon>Heterobranchia</taxon>
        <taxon>Euthyneura</taxon>
        <taxon>Panpulmonata</taxon>
        <taxon>Sacoglossa</taxon>
        <taxon>Placobranchoidea</taxon>
        <taxon>Plakobranchidae</taxon>
        <taxon>Elysia</taxon>
    </lineage>
</organism>
<sequence>MGMGRINENNRSDSALVRMRSGTRWISNFRSGLVCDAVGINSATPVNRDKMDETVRNLIEIRFSYGFMKDHNQPLVKAYFLVAVPEKLICHCNGQRPSCLRCHCGTPMIGEKYRIRRFDL</sequence>
<protein>
    <submittedName>
        <fullName evidence="1">Uncharacterized protein</fullName>
    </submittedName>
</protein>
<name>A0AAE1E1G6_9GAST</name>
<comment type="caution">
    <text evidence="1">The sequence shown here is derived from an EMBL/GenBank/DDBJ whole genome shotgun (WGS) entry which is preliminary data.</text>
</comment>
<dbReference type="Proteomes" id="UP001283361">
    <property type="component" value="Unassembled WGS sequence"/>
</dbReference>
<evidence type="ECO:0000313" key="2">
    <source>
        <dbReference type="Proteomes" id="UP001283361"/>
    </source>
</evidence>
<proteinExistence type="predicted"/>
<keyword evidence="2" id="KW-1185">Reference proteome</keyword>
<gene>
    <name evidence="1" type="ORF">RRG08_057076</name>
</gene>
<accession>A0AAE1E1G6</accession>
<dbReference type="AlphaFoldDB" id="A0AAE1E1G6"/>
<reference evidence="1" key="1">
    <citation type="journal article" date="2023" name="G3 (Bethesda)">
        <title>A reference genome for the long-term kleptoplast-retaining sea slug Elysia crispata morphotype clarki.</title>
        <authorList>
            <person name="Eastman K.E."/>
            <person name="Pendleton A.L."/>
            <person name="Shaikh M.A."/>
            <person name="Suttiyut T."/>
            <person name="Ogas R."/>
            <person name="Tomko P."/>
            <person name="Gavelis G."/>
            <person name="Widhalm J.R."/>
            <person name="Wisecaver J.H."/>
        </authorList>
    </citation>
    <scope>NUCLEOTIDE SEQUENCE</scope>
    <source>
        <strain evidence="1">ECLA1</strain>
    </source>
</reference>
<evidence type="ECO:0000313" key="1">
    <source>
        <dbReference type="EMBL" id="KAK3790110.1"/>
    </source>
</evidence>